<evidence type="ECO:0000256" key="5">
    <source>
        <dbReference type="ARBA" id="ARBA00022777"/>
    </source>
</evidence>
<comment type="catalytic activity">
    <reaction evidence="8">
        <text>L-seryl-[protein] + ATP = O-phospho-L-seryl-[protein] + ADP + H(+)</text>
        <dbReference type="Rhea" id="RHEA:17989"/>
        <dbReference type="Rhea" id="RHEA-COMP:9863"/>
        <dbReference type="Rhea" id="RHEA-COMP:11604"/>
        <dbReference type="ChEBI" id="CHEBI:15378"/>
        <dbReference type="ChEBI" id="CHEBI:29999"/>
        <dbReference type="ChEBI" id="CHEBI:30616"/>
        <dbReference type="ChEBI" id="CHEBI:83421"/>
        <dbReference type="ChEBI" id="CHEBI:456216"/>
        <dbReference type="EC" id="2.7.11.1"/>
    </reaction>
</comment>
<evidence type="ECO:0000256" key="9">
    <source>
        <dbReference type="PROSITE-ProRule" id="PRU00221"/>
    </source>
</evidence>
<dbReference type="CDD" id="cd14014">
    <property type="entry name" value="STKc_PknB_like"/>
    <property type="match status" value="1"/>
</dbReference>
<evidence type="ECO:0000256" key="4">
    <source>
        <dbReference type="ARBA" id="ARBA00022741"/>
    </source>
</evidence>
<keyword evidence="3" id="KW-0808">Transferase</keyword>
<dbReference type="PANTHER" id="PTHR24363:SF0">
    <property type="entry name" value="SERINE_THREONINE KINASE LIKE DOMAIN CONTAINING 1"/>
    <property type="match status" value="1"/>
</dbReference>
<protein>
    <recommendedName>
        <fullName evidence="1">non-specific serine/threonine protein kinase</fullName>
        <ecNumber evidence="1">2.7.11.1</ecNumber>
    </recommendedName>
</protein>
<dbReference type="PANTHER" id="PTHR24363">
    <property type="entry name" value="SERINE/THREONINE PROTEIN KINASE"/>
    <property type="match status" value="1"/>
</dbReference>
<dbReference type="GO" id="GO:0005524">
    <property type="term" value="F:ATP binding"/>
    <property type="evidence" value="ECO:0007669"/>
    <property type="project" value="UniProtKB-UniRule"/>
</dbReference>
<dbReference type="Gene3D" id="3.30.200.20">
    <property type="entry name" value="Phosphorylase Kinase, domain 1"/>
    <property type="match status" value="1"/>
</dbReference>
<keyword evidence="12" id="KW-0614">Plasmid</keyword>
<evidence type="ECO:0000256" key="1">
    <source>
        <dbReference type="ARBA" id="ARBA00012513"/>
    </source>
</evidence>
<evidence type="ECO:0000256" key="2">
    <source>
        <dbReference type="ARBA" id="ARBA00022527"/>
    </source>
</evidence>
<evidence type="ECO:0000256" key="3">
    <source>
        <dbReference type="ARBA" id="ARBA00022679"/>
    </source>
</evidence>
<evidence type="ECO:0000256" key="10">
    <source>
        <dbReference type="PROSITE-ProRule" id="PRU10141"/>
    </source>
</evidence>
<evidence type="ECO:0000313" key="12">
    <source>
        <dbReference type="EMBL" id="BAY59197.1"/>
    </source>
</evidence>
<organism evidence="12 13">
    <name type="scientific">Leptolyngbya boryana NIES-2135</name>
    <dbReference type="NCBI Taxonomy" id="1973484"/>
    <lineage>
        <taxon>Bacteria</taxon>
        <taxon>Bacillati</taxon>
        <taxon>Cyanobacteriota</taxon>
        <taxon>Cyanophyceae</taxon>
        <taxon>Leptolyngbyales</taxon>
        <taxon>Leptolyngbyaceae</taxon>
        <taxon>Leptolyngbya group</taxon>
        <taxon>Leptolyngbya</taxon>
    </lineage>
</organism>
<keyword evidence="13" id="KW-1185">Reference proteome</keyword>
<dbReference type="PROSITE" id="PS00107">
    <property type="entry name" value="PROTEIN_KINASE_ATP"/>
    <property type="match status" value="1"/>
</dbReference>
<dbReference type="Proteomes" id="UP000217895">
    <property type="component" value="Plasmid Plasmid1 dna"/>
</dbReference>
<dbReference type="EC" id="2.7.11.1" evidence="1"/>
<dbReference type="Gene3D" id="2.130.10.10">
    <property type="entry name" value="YVTN repeat-like/Quinoprotein amine dehydrogenase"/>
    <property type="match status" value="2"/>
</dbReference>
<feature type="repeat" description="WD" evidence="9">
    <location>
        <begin position="444"/>
        <end position="474"/>
    </location>
</feature>
<dbReference type="InterPro" id="IPR011047">
    <property type="entry name" value="Quinoprotein_ADH-like_sf"/>
</dbReference>
<proteinExistence type="predicted"/>
<dbReference type="Pfam" id="PF00069">
    <property type="entry name" value="Pkinase"/>
    <property type="match status" value="1"/>
</dbReference>
<name>A0A1Z4JRA6_LEPBY</name>
<evidence type="ECO:0000259" key="11">
    <source>
        <dbReference type="PROSITE" id="PS50011"/>
    </source>
</evidence>
<dbReference type="SUPFAM" id="SSF50998">
    <property type="entry name" value="Quinoprotein alcohol dehydrogenase-like"/>
    <property type="match status" value="1"/>
</dbReference>
<keyword evidence="9" id="KW-0853">WD repeat</keyword>
<dbReference type="EMBL" id="AP018204">
    <property type="protein sequence ID" value="BAY59197.1"/>
    <property type="molecule type" value="Genomic_DNA"/>
</dbReference>
<dbReference type="PROSITE" id="PS50011">
    <property type="entry name" value="PROTEIN_KINASE_DOM"/>
    <property type="match status" value="1"/>
</dbReference>
<feature type="domain" description="Protein kinase" evidence="11">
    <location>
        <begin position="12"/>
        <end position="269"/>
    </location>
</feature>
<dbReference type="Pfam" id="PF00400">
    <property type="entry name" value="WD40"/>
    <property type="match status" value="1"/>
</dbReference>
<sequence length="623" mass="69203">MVDQIEQFCDRYFVIKELGSGGFSRTFLARDLEMVGYPFCVVKCLTLDAANEVGNMAELRRQLIVQEARILERFKGSTANVPRILACPEHHHPVYLVEEYIEGQVLEVLKQQPFSEAQIVSLLQNVLSVLEVIHRHRVVHQDIKPSNLIRRNDGSISVIDFGAAIDLDEFVEDSSIYGTPGYSPPEQQDGKIDFHTDLYALGITAIELLSGVAPQQLERHPNSGKLQWQEQLGASIHPKVAAILDRLVALRPADRYIRAIDVLADLQQLRVDSRLAALPNRIGHSVIRSILQASQPIVSKCRSIQSQSLVTPTIFGLAIICGFGFVPLVPRMTDTIAAQMSIIQNQPVVDLSLIHKLPLSSTIDQFLVVDHQLVTFDRNDQVQVWDLSTGKVQQGWTTSGMIEMLTMTRNHLVSQRDESLTVWQLSTGNVLHQIALPEPANTASLSADGQHLATVSPSHTLRVWNMTTGKLLRTVPGITAAQYAPDNRLFCATTRSRIDVWDAEYSQLQQSLAGHLGNITVFNFSENGTGLTSTASDGTIVWNLETSELLHVLPTKVRTAAILPNYLVTQHEDGTVRLLESTGKLVKPLAYLQSRVAMTANAHYVVQITPQQLEIWQLSKTEP</sequence>
<keyword evidence="6 10" id="KW-0067">ATP-binding</keyword>
<evidence type="ECO:0000313" key="13">
    <source>
        <dbReference type="Proteomes" id="UP000217895"/>
    </source>
</evidence>
<dbReference type="InterPro" id="IPR015943">
    <property type="entry name" value="WD40/YVTN_repeat-like_dom_sf"/>
</dbReference>
<evidence type="ECO:0000256" key="7">
    <source>
        <dbReference type="ARBA" id="ARBA00047899"/>
    </source>
</evidence>
<dbReference type="Gene3D" id="1.10.510.10">
    <property type="entry name" value="Transferase(Phosphotransferase) domain 1"/>
    <property type="match status" value="1"/>
</dbReference>
<dbReference type="AlphaFoldDB" id="A0A1Z4JRA6"/>
<dbReference type="SUPFAM" id="SSF56112">
    <property type="entry name" value="Protein kinase-like (PK-like)"/>
    <property type="match status" value="1"/>
</dbReference>
<keyword evidence="5 12" id="KW-0418">Kinase</keyword>
<evidence type="ECO:0000256" key="8">
    <source>
        <dbReference type="ARBA" id="ARBA00048679"/>
    </source>
</evidence>
<evidence type="ECO:0000256" key="6">
    <source>
        <dbReference type="ARBA" id="ARBA00022840"/>
    </source>
</evidence>
<dbReference type="InterPro" id="IPR000719">
    <property type="entry name" value="Prot_kinase_dom"/>
</dbReference>
<keyword evidence="2" id="KW-0723">Serine/threonine-protein kinase</keyword>
<dbReference type="SMART" id="SM00320">
    <property type="entry name" value="WD40"/>
    <property type="match status" value="4"/>
</dbReference>
<dbReference type="PROSITE" id="PS50082">
    <property type="entry name" value="WD_REPEATS_2"/>
    <property type="match status" value="1"/>
</dbReference>
<dbReference type="SMART" id="SM00220">
    <property type="entry name" value="S_TKc"/>
    <property type="match status" value="1"/>
</dbReference>
<keyword evidence="4 10" id="KW-0547">Nucleotide-binding</keyword>
<dbReference type="GO" id="GO:0004674">
    <property type="term" value="F:protein serine/threonine kinase activity"/>
    <property type="evidence" value="ECO:0007669"/>
    <property type="project" value="UniProtKB-KW"/>
</dbReference>
<accession>A0A1Z4JRA6</accession>
<reference evidence="12 13" key="1">
    <citation type="submission" date="2017-06" db="EMBL/GenBank/DDBJ databases">
        <title>Genome sequencing of cyanobaciteial culture collection at National Institute for Environmental Studies (NIES).</title>
        <authorList>
            <person name="Hirose Y."/>
            <person name="Shimura Y."/>
            <person name="Fujisawa T."/>
            <person name="Nakamura Y."/>
            <person name="Kawachi M."/>
        </authorList>
    </citation>
    <scope>NUCLEOTIDE SEQUENCE [LARGE SCALE GENOMIC DNA]</scope>
    <source>
        <strain evidence="12 13">NIES-2135</strain>
        <plasmid evidence="13">Plasmid Plasmid1 dna</plasmid>
    </source>
</reference>
<dbReference type="InterPro" id="IPR011009">
    <property type="entry name" value="Kinase-like_dom_sf"/>
</dbReference>
<dbReference type="InterPro" id="IPR001680">
    <property type="entry name" value="WD40_rpt"/>
</dbReference>
<geneLocation type="plasmid" evidence="12">
    <name>plasmid1</name>
</geneLocation>
<feature type="binding site" evidence="10">
    <location>
        <position position="43"/>
    </location>
    <ligand>
        <name>ATP</name>
        <dbReference type="ChEBI" id="CHEBI:30616"/>
    </ligand>
</feature>
<dbReference type="InterPro" id="IPR017441">
    <property type="entry name" value="Protein_kinase_ATP_BS"/>
</dbReference>
<gene>
    <name evidence="12" type="ORF">NIES2135_60740</name>
</gene>
<comment type="catalytic activity">
    <reaction evidence="7">
        <text>L-threonyl-[protein] + ATP = O-phospho-L-threonyl-[protein] + ADP + H(+)</text>
        <dbReference type="Rhea" id="RHEA:46608"/>
        <dbReference type="Rhea" id="RHEA-COMP:11060"/>
        <dbReference type="Rhea" id="RHEA-COMP:11605"/>
        <dbReference type="ChEBI" id="CHEBI:15378"/>
        <dbReference type="ChEBI" id="CHEBI:30013"/>
        <dbReference type="ChEBI" id="CHEBI:30616"/>
        <dbReference type="ChEBI" id="CHEBI:61977"/>
        <dbReference type="ChEBI" id="CHEBI:456216"/>
        <dbReference type="EC" id="2.7.11.1"/>
    </reaction>
</comment>